<evidence type="ECO:0000256" key="3">
    <source>
        <dbReference type="ARBA" id="ARBA00022679"/>
    </source>
</evidence>
<feature type="non-terminal residue" evidence="8">
    <location>
        <position position="1"/>
    </location>
</feature>
<dbReference type="InterPro" id="IPR050205">
    <property type="entry name" value="CDPK_Ser/Thr_kinases"/>
</dbReference>
<evidence type="ECO:0000256" key="4">
    <source>
        <dbReference type="ARBA" id="ARBA00022741"/>
    </source>
</evidence>
<evidence type="ECO:0000313" key="8">
    <source>
        <dbReference type="EMBL" id="TYH27980.1"/>
    </source>
</evidence>
<keyword evidence="9" id="KW-1185">Reference proteome</keyword>
<proteinExistence type="inferred from homology"/>
<evidence type="ECO:0000256" key="1">
    <source>
        <dbReference type="ARBA" id="ARBA00005354"/>
    </source>
</evidence>
<keyword evidence="5" id="KW-0418">Kinase</keyword>
<keyword evidence="3" id="KW-0808">Transferase</keyword>
<keyword evidence="6" id="KW-0067">ATP-binding</keyword>
<evidence type="ECO:0000256" key="6">
    <source>
        <dbReference type="ARBA" id="ARBA00022840"/>
    </source>
</evidence>
<evidence type="ECO:0000313" key="9">
    <source>
        <dbReference type="Proteomes" id="UP000323506"/>
    </source>
</evidence>
<feature type="domain" description="Protein kinase" evidence="7">
    <location>
        <begin position="1"/>
        <end position="73"/>
    </location>
</feature>
<gene>
    <name evidence="8" type="ORF">ES288_A02G109900v1</name>
</gene>
<dbReference type="PROSITE" id="PS50011">
    <property type="entry name" value="PROTEIN_KINASE_DOM"/>
    <property type="match status" value="1"/>
</dbReference>
<evidence type="ECO:0000259" key="7">
    <source>
        <dbReference type="PROSITE" id="PS50011"/>
    </source>
</evidence>
<dbReference type="EMBL" id="CM017689">
    <property type="protein sequence ID" value="TYH27980.1"/>
    <property type="molecule type" value="Genomic_DNA"/>
</dbReference>
<dbReference type="InterPro" id="IPR000719">
    <property type="entry name" value="Prot_kinase_dom"/>
</dbReference>
<reference evidence="8 9" key="1">
    <citation type="submission" date="2019-06" db="EMBL/GenBank/DDBJ databases">
        <title>WGS assembly of Gossypium darwinii.</title>
        <authorList>
            <person name="Chen Z.J."/>
            <person name="Sreedasyam A."/>
            <person name="Ando A."/>
            <person name="Song Q."/>
            <person name="De L."/>
            <person name="Hulse-Kemp A."/>
            <person name="Ding M."/>
            <person name="Ye W."/>
            <person name="Kirkbride R."/>
            <person name="Jenkins J."/>
            <person name="Plott C."/>
            <person name="Lovell J."/>
            <person name="Lin Y.-M."/>
            <person name="Vaughn R."/>
            <person name="Liu B."/>
            <person name="Li W."/>
            <person name="Simpson S."/>
            <person name="Scheffler B."/>
            <person name="Saski C."/>
            <person name="Grover C."/>
            <person name="Hu G."/>
            <person name="Conover J."/>
            <person name="Carlson J."/>
            <person name="Shu S."/>
            <person name="Boston L."/>
            <person name="Williams M."/>
            <person name="Peterson D."/>
            <person name="Mcgee K."/>
            <person name="Jones D."/>
            <person name="Wendel J."/>
            <person name="Stelly D."/>
            <person name="Grimwood J."/>
            <person name="Schmutz J."/>
        </authorList>
    </citation>
    <scope>NUCLEOTIDE SEQUENCE [LARGE SCALE GENOMIC DNA]</scope>
    <source>
        <strain evidence="8">1808015.09</strain>
    </source>
</reference>
<protein>
    <recommendedName>
        <fullName evidence="7">Protein kinase domain-containing protein</fullName>
    </recommendedName>
</protein>
<evidence type="ECO:0000256" key="5">
    <source>
        <dbReference type="ARBA" id="ARBA00022777"/>
    </source>
</evidence>
<evidence type="ECO:0000256" key="2">
    <source>
        <dbReference type="ARBA" id="ARBA00022527"/>
    </source>
</evidence>
<dbReference type="Pfam" id="PF00069">
    <property type="entry name" value="Pkinase"/>
    <property type="match status" value="1"/>
</dbReference>
<dbReference type="InterPro" id="IPR011009">
    <property type="entry name" value="Kinase-like_dom_sf"/>
</dbReference>
<dbReference type="SUPFAM" id="SSF56112">
    <property type="entry name" value="Protein kinase-like (PK-like)"/>
    <property type="match status" value="1"/>
</dbReference>
<dbReference type="GO" id="GO:0005524">
    <property type="term" value="F:ATP binding"/>
    <property type="evidence" value="ECO:0007669"/>
    <property type="project" value="UniProtKB-KW"/>
</dbReference>
<dbReference type="AlphaFoldDB" id="A0A5D2HDM6"/>
<name>A0A5D2HDM6_GOSDA</name>
<keyword evidence="4" id="KW-0547">Nucleotide-binding</keyword>
<dbReference type="Gene3D" id="1.10.510.10">
    <property type="entry name" value="Transferase(Phosphotransferase) domain 1"/>
    <property type="match status" value="1"/>
</dbReference>
<sequence length="129" mass="15021">AKVIVYILLCGVPPFFEETEQRVAQTMIHSAIDFKRDPWPKVSDNAKDLVKKMLNPDPKQCLIVQEVLEHPWLQNANKAPNVPLGETMKARLKQFSIMNKLKKRALRVIIHLIYIFYNEQFSILLLCTF</sequence>
<accession>A0A5D2HDM6</accession>
<organism evidence="8 9">
    <name type="scientific">Gossypium darwinii</name>
    <name type="common">Darwin's cotton</name>
    <name type="synonym">Gossypium barbadense var. darwinii</name>
    <dbReference type="NCBI Taxonomy" id="34276"/>
    <lineage>
        <taxon>Eukaryota</taxon>
        <taxon>Viridiplantae</taxon>
        <taxon>Streptophyta</taxon>
        <taxon>Embryophyta</taxon>
        <taxon>Tracheophyta</taxon>
        <taxon>Spermatophyta</taxon>
        <taxon>Magnoliopsida</taxon>
        <taxon>eudicotyledons</taxon>
        <taxon>Gunneridae</taxon>
        <taxon>Pentapetalae</taxon>
        <taxon>rosids</taxon>
        <taxon>malvids</taxon>
        <taxon>Malvales</taxon>
        <taxon>Malvaceae</taxon>
        <taxon>Malvoideae</taxon>
        <taxon>Gossypium</taxon>
    </lineage>
</organism>
<comment type="similarity">
    <text evidence="1">Belongs to the protein kinase superfamily. CAMK Ser/Thr protein kinase family. CaMK subfamily.</text>
</comment>
<dbReference type="GO" id="GO:0004674">
    <property type="term" value="F:protein serine/threonine kinase activity"/>
    <property type="evidence" value="ECO:0007669"/>
    <property type="project" value="UniProtKB-KW"/>
</dbReference>
<feature type="non-terminal residue" evidence="8">
    <location>
        <position position="129"/>
    </location>
</feature>
<dbReference type="Proteomes" id="UP000323506">
    <property type="component" value="Chromosome A02"/>
</dbReference>
<keyword evidence="2" id="KW-0723">Serine/threonine-protein kinase</keyword>
<dbReference type="PANTHER" id="PTHR24349">
    <property type="entry name" value="SERINE/THREONINE-PROTEIN KINASE"/>
    <property type="match status" value="1"/>
</dbReference>